<reference evidence="1" key="2">
    <citation type="submission" date="2023-05" db="EMBL/GenBank/DDBJ databases">
        <authorList>
            <consortium name="Lawrence Berkeley National Laboratory"/>
            <person name="Steindorff A."/>
            <person name="Hensen N."/>
            <person name="Bonometti L."/>
            <person name="Westerberg I."/>
            <person name="Brannstrom I.O."/>
            <person name="Guillou S."/>
            <person name="Cros-Aarteil S."/>
            <person name="Calhoun S."/>
            <person name="Haridas S."/>
            <person name="Kuo A."/>
            <person name="Mondo S."/>
            <person name="Pangilinan J."/>
            <person name="Riley R."/>
            <person name="Labutti K."/>
            <person name="Andreopoulos B."/>
            <person name="Lipzen A."/>
            <person name="Chen C."/>
            <person name="Yanf M."/>
            <person name="Daum C."/>
            <person name="Ng V."/>
            <person name="Clum A."/>
            <person name="Ohm R."/>
            <person name="Martin F."/>
            <person name="Silar P."/>
            <person name="Natvig D."/>
            <person name="Lalanne C."/>
            <person name="Gautier V."/>
            <person name="Ament-Velasquez S.L."/>
            <person name="Kruys A."/>
            <person name="Hutchinson M.I."/>
            <person name="Powell A.J."/>
            <person name="Barry K."/>
            <person name="Miller A.N."/>
            <person name="Grigoriev I.V."/>
            <person name="Debuchy R."/>
            <person name="Gladieux P."/>
            <person name="Thoren M.H."/>
            <person name="Johannesson H."/>
        </authorList>
    </citation>
    <scope>NUCLEOTIDE SEQUENCE</scope>
    <source>
        <strain evidence="1">CBS 757.83</strain>
    </source>
</reference>
<dbReference type="EMBL" id="MU863629">
    <property type="protein sequence ID" value="KAK4103228.1"/>
    <property type="molecule type" value="Genomic_DNA"/>
</dbReference>
<sequence length="233" mass="25277">MCPLTPQTRFTVRGSDLTTAYPNLGPIPSLNSLPAIVRSHSRPKPPVCGISGPEHRVWQTQNNTSQPPVVSGPPRRKFQPNQLYCSRHFRVGPSSPHGPAVTKGFPLAFSFRPASASFFAVQVLTGCGLLSLLSWSSVRGWNFPANLGSPLTGSRQLLAARFAAAHSEYHLDRDPTRRMDVPPPYIEARAMQSLARHPLRPRTIELRPAALFGFAILGVGVGSRVGAISTLQS</sequence>
<reference evidence="1" key="1">
    <citation type="journal article" date="2023" name="Mol. Phylogenet. Evol.">
        <title>Genome-scale phylogeny and comparative genomics of the fungal order Sordariales.</title>
        <authorList>
            <person name="Hensen N."/>
            <person name="Bonometti L."/>
            <person name="Westerberg I."/>
            <person name="Brannstrom I.O."/>
            <person name="Guillou S."/>
            <person name="Cros-Aarteil S."/>
            <person name="Calhoun S."/>
            <person name="Haridas S."/>
            <person name="Kuo A."/>
            <person name="Mondo S."/>
            <person name="Pangilinan J."/>
            <person name="Riley R."/>
            <person name="LaButti K."/>
            <person name="Andreopoulos B."/>
            <person name="Lipzen A."/>
            <person name="Chen C."/>
            <person name="Yan M."/>
            <person name="Daum C."/>
            <person name="Ng V."/>
            <person name="Clum A."/>
            <person name="Steindorff A."/>
            <person name="Ohm R.A."/>
            <person name="Martin F."/>
            <person name="Silar P."/>
            <person name="Natvig D.O."/>
            <person name="Lalanne C."/>
            <person name="Gautier V."/>
            <person name="Ament-Velasquez S.L."/>
            <person name="Kruys A."/>
            <person name="Hutchinson M.I."/>
            <person name="Powell A.J."/>
            <person name="Barry K."/>
            <person name="Miller A.N."/>
            <person name="Grigoriev I.V."/>
            <person name="Debuchy R."/>
            <person name="Gladieux P."/>
            <person name="Hiltunen Thoren M."/>
            <person name="Johannesson H."/>
        </authorList>
    </citation>
    <scope>NUCLEOTIDE SEQUENCE</scope>
    <source>
        <strain evidence="1">CBS 757.83</strain>
    </source>
</reference>
<gene>
    <name evidence="1" type="ORF">N658DRAFT_305608</name>
</gene>
<evidence type="ECO:0000313" key="1">
    <source>
        <dbReference type="EMBL" id="KAK4103228.1"/>
    </source>
</evidence>
<dbReference type="Proteomes" id="UP001305647">
    <property type="component" value="Unassembled WGS sequence"/>
</dbReference>
<comment type="caution">
    <text evidence="1">The sequence shown here is derived from an EMBL/GenBank/DDBJ whole genome shotgun (WGS) entry which is preliminary data.</text>
</comment>
<dbReference type="AlphaFoldDB" id="A0AAN6T3A3"/>
<organism evidence="1 2">
    <name type="scientific">Parathielavia hyrcaniae</name>
    <dbReference type="NCBI Taxonomy" id="113614"/>
    <lineage>
        <taxon>Eukaryota</taxon>
        <taxon>Fungi</taxon>
        <taxon>Dikarya</taxon>
        <taxon>Ascomycota</taxon>
        <taxon>Pezizomycotina</taxon>
        <taxon>Sordariomycetes</taxon>
        <taxon>Sordariomycetidae</taxon>
        <taxon>Sordariales</taxon>
        <taxon>Chaetomiaceae</taxon>
        <taxon>Parathielavia</taxon>
    </lineage>
</organism>
<keyword evidence="2" id="KW-1185">Reference proteome</keyword>
<evidence type="ECO:0000313" key="2">
    <source>
        <dbReference type="Proteomes" id="UP001305647"/>
    </source>
</evidence>
<proteinExistence type="predicted"/>
<name>A0AAN6T3A3_9PEZI</name>
<accession>A0AAN6T3A3</accession>
<protein>
    <submittedName>
        <fullName evidence="1">Uncharacterized protein</fullName>
    </submittedName>
</protein>